<comment type="caution">
    <text evidence="3">The sequence shown here is derived from an EMBL/GenBank/DDBJ whole genome shotgun (WGS) entry which is preliminary data.</text>
</comment>
<dbReference type="PANTHER" id="PTHR21180">
    <property type="entry name" value="ENDONUCLEASE/EXONUCLEASE/PHOSPHATASE FAMILY DOMAIN-CONTAINING PROTEIN 1"/>
    <property type="match status" value="1"/>
</dbReference>
<dbReference type="PANTHER" id="PTHR21180:SF32">
    <property type="entry name" value="ENDONUCLEASE_EXONUCLEASE_PHOSPHATASE FAMILY DOMAIN-CONTAINING PROTEIN 1"/>
    <property type="match status" value="1"/>
</dbReference>
<evidence type="ECO:0000256" key="1">
    <source>
        <dbReference type="SAM" id="MobiDB-lite"/>
    </source>
</evidence>
<dbReference type="STRING" id="1895771.BGO89_00195"/>
<reference evidence="3 4" key="1">
    <citation type="submission" date="2016-09" db="EMBL/GenBank/DDBJ databases">
        <title>Genome-resolved meta-omics ties microbial dynamics to process performance in biotechnology for thiocyanate degradation.</title>
        <authorList>
            <person name="Kantor R.S."/>
            <person name="Huddy R.J."/>
            <person name="Iyer R."/>
            <person name="Thomas B.C."/>
            <person name="Brown C.T."/>
            <person name="Anantharaman K."/>
            <person name="Tringe S."/>
            <person name="Hettich R.L."/>
            <person name="Harrison S.T."/>
            <person name="Banfield J.F."/>
        </authorList>
    </citation>
    <scope>NUCLEOTIDE SEQUENCE [LARGE SCALE GENOMIC DNA]</scope>
    <source>
        <strain evidence="3">59-99</strain>
    </source>
</reference>
<dbReference type="GO" id="GO:0003677">
    <property type="term" value="F:DNA binding"/>
    <property type="evidence" value="ECO:0007669"/>
    <property type="project" value="InterPro"/>
</dbReference>
<evidence type="ECO:0000313" key="3">
    <source>
        <dbReference type="EMBL" id="OJX58665.1"/>
    </source>
</evidence>
<dbReference type="GO" id="GO:0015628">
    <property type="term" value="P:protein secretion by the type II secretion system"/>
    <property type="evidence" value="ECO:0007669"/>
    <property type="project" value="TreeGrafter"/>
</dbReference>
<evidence type="ECO:0000259" key="2">
    <source>
        <dbReference type="SMART" id="SM00278"/>
    </source>
</evidence>
<protein>
    <recommendedName>
        <fullName evidence="2">Helix-hairpin-helix DNA-binding motif class 1 domain-containing protein</fullName>
    </recommendedName>
</protein>
<dbReference type="SMART" id="SM00278">
    <property type="entry name" value="HhH1"/>
    <property type="match status" value="2"/>
</dbReference>
<organism evidence="3 4">
    <name type="scientific">Candidatus Kapaibacterium thiocyanatum</name>
    <dbReference type="NCBI Taxonomy" id="1895771"/>
    <lineage>
        <taxon>Bacteria</taxon>
        <taxon>Pseudomonadati</taxon>
        <taxon>Candidatus Kapaibacteriota</taxon>
        <taxon>Candidatus Kapaibacteriia</taxon>
        <taxon>Candidatus Kapaibacteriales</taxon>
        <taxon>Candidatus Kapaibacteriaceae</taxon>
        <taxon>Candidatus Kapaibacterium</taxon>
    </lineage>
</organism>
<dbReference type="Pfam" id="PF12836">
    <property type="entry name" value="HHH_3"/>
    <property type="match status" value="1"/>
</dbReference>
<accession>A0A1M3L152</accession>
<dbReference type="InterPro" id="IPR003583">
    <property type="entry name" value="Hlx-hairpin-Hlx_DNA-bd_motif"/>
</dbReference>
<dbReference type="AlphaFoldDB" id="A0A1M3L152"/>
<proteinExistence type="predicted"/>
<evidence type="ECO:0000313" key="4">
    <source>
        <dbReference type="Proteomes" id="UP000184233"/>
    </source>
</evidence>
<dbReference type="Gene3D" id="1.10.150.320">
    <property type="entry name" value="Photosystem II 12 kDa extrinsic protein"/>
    <property type="match status" value="1"/>
</dbReference>
<dbReference type="InterPro" id="IPR051675">
    <property type="entry name" value="Endo/Exo/Phosphatase_dom_1"/>
</dbReference>
<dbReference type="EMBL" id="MKVH01000017">
    <property type="protein sequence ID" value="OJX58665.1"/>
    <property type="molecule type" value="Genomic_DNA"/>
</dbReference>
<feature type="domain" description="Helix-hairpin-helix DNA-binding motif class 1" evidence="2">
    <location>
        <begin position="129"/>
        <end position="148"/>
    </location>
</feature>
<gene>
    <name evidence="3" type="ORF">BGO89_00195</name>
</gene>
<dbReference type="GO" id="GO:0006281">
    <property type="term" value="P:DNA repair"/>
    <property type="evidence" value="ECO:0007669"/>
    <property type="project" value="InterPro"/>
</dbReference>
<dbReference type="GO" id="GO:0015627">
    <property type="term" value="C:type II protein secretion system complex"/>
    <property type="evidence" value="ECO:0007669"/>
    <property type="project" value="TreeGrafter"/>
</dbReference>
<dbReference type="SUPFAM" id="SSF47781">
    <property type="entry name" value="RuvA domain 2-like"/>
    <property type="match status" value="1"/>
</dbReference>
<sequence length="152" mass="16812">MKRLLSLLQRHAGTTRNETIVVLTLLCGLVAGTIVRRLSPRTAPSPVRPASGLDISRRLDSLAASPPAPPRPYDRSHPSSAPSTPKRTSGTVNINMASITDLQSLPGIGKATAERILERRRQRPFRRIDELMDVRGIGEKKFERMRPFLAVQ</sequence>
<feature type="domain" description="Helix-hairpin-helix DNA-binding motif class 1" evidence="2">
    <location>
        <begin position="100"/>
        <end position="119"/>
    </location>
</feature>
<feature type="region of interest" description="Disordered" evidence="1">
    <location>
        <begin position="40"/>
        <end position="92"/>
    </location>
</feature>
<name>A0A1M3L152_9BACT</name>
<dbReference type="Proteomes" id="UP000184233">
    <property type="component" value="Unassembled WGS sequence"/>
</dbReference>
<dbReference type="InterPro" id="IPR010994">
    <property type="entry name" value="RuvA_2-like"/>
</dbReference>
<feature type="compositionally biased region" description="Polar residues" evidence="1">
    <location>
        <begin position="78"/>
        <end position="92"/>
    </location>
</feature>